<feature type="region of interest" description="Disordered" evidence="1">
    <location>
        <begin position="1"/>
        <end position="56"/>
    </location>
</feature>
<dbReference type="Proteomes" id="UP000625283">
    <property type="component" value="Unassembled WGS sequence"/>
</dbReference>
<name>A0ABS1R8A4_9SPHI</name>
<protein>
    <submittedName>
        <fullName evidence="2">Uncharacterized protein</fullName>
    </submittedName>
</protein>
<evidence type="ECO:0000256" key="1">
    <source>
        <dbReference type="SAM" id="MobiDB-lite"/>
    </source>
</evidence>
<dbReference type="RefSeq" id="WP_202104645.1">
    <property type="nucleotide sequence ID" value="NZ_JAERTY010000011.1"/>
</dbReference>
<sequence length="56" mass="6121">MGDGSTGPVHTSSSLNDQSSEANYRSSNVAEDQLGQSMHRATQTMDQLQQSFDQEM</sequence>
<evidence type="ECO:0000313" key="2">
    <source>
        <dbReference type="EMBL" id="MBL1410960.1"/>
    </source>
</evidence>
<dbReference type="EMBL" id="JAERTY010000011">
    <property type="protein sequence ID" value="MBL1410960.1"/>
    <property type="molecule type" value="Genomic_DNA"/>
</dbReference>
<accession>A0ABS1R8A4</accession>
<organism evidence="2 3">
    <name type="scientific">Sphingobacterium faecale</name>
    <dbReference type="NCBI Taxonomy" id="2803775"/>
    <lineage>
        <taxon>Bacteria</taxon>
        <taxon>Pseudomonadati</taxon>
        <taxon>Bacteroidota</taxon>
        <taxon>Sphingobacteriia</taxon>
        <taxon>Sphingobacteriales</taxon>
        <taxon>Sphingobacteriaceae</taxon>
        <taxon>Sphingobacterium</taxon>
    </lineage>
</organism>
<comment type="caution">
    <text evidence="2">The sequence shown here is derived from an EMBL/GenBank/DDBJ whole genome shotgun (WGS) entry which is preliminary data.</text>
</comment>
<keyword evidence="3" id="KW-1185">Reference proteome</keyword>
<gene>
    <name evidence="2" type="ORF">JKG61_19535</name>
</gene>
<proteinExistence type="predicted"/>
<evidence type="ECO:0000313" key="3">
    <source>
        <dbReference type="Proteomes" id="UP000625283"/>
    </source>
</evidence>
<feature type="compositionally biased region" description="Polar residues" evidence="1">
    <location>
        <begin position="8"/>
        <end position="56"/>
    </location>
</feature>
<reference evidence="2 3" key="1">
    <citation type="submission" date="2021-01" db="EMBL/GenBank/DDBJ databases">
        <title>C459-1 draft genome sequence.</title>
        <authorList>
            <person name="Zhang X.-F."/>
        </authorList>
    </citation>
    <scope>NUCLEOTIDE SEQUENCE [LARGE SCALE GENOMIC DNA]</scope>
    <source>
        <strain evidence="3">C459-1</strain>
    </source>
</reference>